<proteinExistence type="predicted"/>
<gene>
    <name evidence="2" type="ORF">NCTC11661_00486</name>
</gene>
<evidence type="ECO:0008006" key="4">
    <source>
        <dbReference type="Google" id="ProtNLM"/>
    </source>
</evidence>
<name>A0A376C0S2_9FLAO</name>
<keyword evidence="1" id="KW-0732">Signal</keyword>
<accession>A0A376C0S2</accession>
<protein>
    <recommendedName>
        <fullName evidence="4">Outer membrane protein beta-barrel domain-containing protein</fullName>
    </recommendedName>
</protein>
<dbReference type="RefSeq" id="WP_002686819.1">
    <property type="nucleotide sequence ID" value="NZ_UFTJ01000001.1"/>
</dbReference>
<reference evidence="2 3" key="1">
    <citation type="submission" date="2018-06" db="EMBL/GenBank/DDBJ databases">
        <authorList>
            <consortium name="Pathogen Informatics"/>
            <person name="Doyle S."/>
        </authorList>
    </citation>
    <scope>NUCLEOTIDE SEQUENCE [LARGE SCALE GENOMIC DNA]</scope>
    <source>
        <strain evidence="2 3">NCTC11661</strain>
    </source>
</reference>
<evidence type="ECO:0000313" key="2">
    <source>
        <dbReference type="EMBL" id="SSZ46830.1"/>
    </source>
</evidence>
<feature type="signal peptide" evidence="1">
    <location>
        <begin position="1"/>
        <end position="22"/>
    </location>
</feature>
<evidence type="ECO:0000313" key="3">
    <source>
        <dbReference type="Proteomes" id="UP000255515"/>
    </source>
</evidence>
<dbReference type="AlphaFoldDB" id="A0A376C0S2"/>
<dbReference type="Proteomes" id="UP000255515">
    <property type="component" value="Unassembled WGS sequence"/>
</dbReference>
<dbReference type="EMBL" id="UFTJ01000001">
    <property type="protein sequence ID" value="SSZ46830.1"/>
    <property type="molecule type" value="Genomic_DNA"/>
</dbReference>
<evidence type="ECO:0000256" key="1">
    <source>
        <dbReference type="SAM" id="SignalP"/>
    </source>
</evidence>
<organism evidence="2 3">
    <name type="scientific">Bergeyella zoohelcum</name>
    <dbReference type="NCBI Taxonomy" id="1015"/>
    <lineage>
        <taxon>Bacteria</taxon>
        <taxon>Pseudomonadati</taxon>
        <taxon>Bacteroidota</taxon>
        <taxon>Flavobacteriia</taxon>
        <taxon>Flavobacteriales</taxon>
        <taxon>Weeksellaceae</taxon>
        <taxon>Bergeyella</taxon>
    </lineage>
</organism>
<sequence>MKKHFLWYSFFFLLLGTSTLFAQKYTAHYLVNAGYTYHKNYHGGELGGRVLLLKEDDIAYRLGVSALMGKYDGDFTVMPKGSADILFNYQKGRDISHAVYYVAGVDATTHFITPKVGVALLGLLEIDLGYMFPYNSRTHLPKGFTMNLGVSIPLVVFE</sequence>
<feature type="chain" id="PRO_5016764017" description="Outer membrane protein beta-barrel domain-containing protein" evidence="1">
    <location>
        <begin position="23"/>
        <end position="158"/>
    </location>
</feature>